<dbReference type="SUPFAM" id="SSF56300">
    <property type="entry name" value="Metallo-dependent phosphatases"/>
    <property type="match status" value="1"/>
</dbReference>
<reference evidence="12 13" key="1">
    <citation type="journal article" date="2018" name="Int. J. Syst. Evol. Microbiol.">
        <title>Mesosutterella multiformis gen. nov., sp. nov., a member of the family Sutterellaceae and Sutterella megalosphaeroides sp. nov., isolated from human faeces.</title>
        <authorList>
            <person name="Sakamoto M."/>
            <person name="Ikeyama N."/>
            <person name="Kunihiro T."/>
            <person name="Iino T."/>
            <person name="Yuki M."/>
            <person name="Ohkuma M."/>
        </authorList>
    </citation>
    <scope>NUCLEOTIDE SEQUENCE [LARGE SCALE GENOMIC DNA]</scope>
    <source>
        <strain evidence="12 13">6FBBBH3</strain>
    </source>
</reference>
<dbReference type="CDD" id="cd07398">
    <property type="entry name" value="MPP_YbbF-LpxH"/>
    <property type="match status" value="1"/>
</dbReference>
<dbReference type="InterPro" id="IPR043461">
    <property type="entry name" value="LpxH-like"/>
</dbReference>
<dbReference type="NCBIfam" id="NF003743">
    <property type="entry name" value="PRK05340.1"/>
    <property type="match status" value="1"/>
</dbReference>
<dbReference type="PANTHER" id="PTHR34990">
    <property type="entry name" value="UDP-2,3-DIACYLGLUCOSAMINE HYDROLASE-RELATED"/>
    <property type="match status" value="1"/>
</dbReference>
<organism evidence="12 13">
    <name type="scientific">Sutterella megalosphaeroides</name>
    <dbReference type="NCBI Taxonomy" id="2494234"/>
    <lineage>
        <taxon>Bacteria</taxon>
        <taxon>Pseudomonadati</taxon>
        <taxon>Pseudomonadota</taxon>
        <taxon>Betaproteobacteria</taxon>
        <taxon>Burkholderiales</taxon>
        <taxon>Sutterellaceae</taxon>
        <taxon>Sutterella</taxon>
    </lineage>
</organism>
<comment type="similarity">
    <text evidence="10">Belongs to the LpxH family.</text>
</comment>
<dbReference type="HAMAP" id="MF_00575">
    <property type="entry name" value="LpxH"/>
    <property type="match status" value="1"/>
</dbReference>
<dbReference type="GO" id="GO:0019897">
    <property type="term" value="C:extrinsic component of plasma membrane"/>
    <property type="evidence" value="ECO:0007669"/>
    <property type="project" value="UniProtKB-UniRule"/>
</dbReference>
<dbReference type="RefSeq" id="WP_120176829.1">
    <property type="nucleotide sequence ID" value="NZ_AP018786.1"/>
</dbReference>
<comment type="subcellular location">
    <subcellularLocation>
        <location evidence="10">Cell inner membrane</location>
        <topology evidence="10">Peripheral membrane protein</topology>
        <orientation evidence="10">Cytoplasmic side</orientation>
    </subcellularLocation>
</comment>
<dbReference type="EC" id="3.6.1.54" evidence="10"/>
<evidence type="ECO:0000256" key="8">
    <source>
        <dbReference type="ARBA" id="ARBA00023136"/>
    </source>
</evidence>
<feature type="binding site" evidence="10">
    <location>
        <begin position="96"/>
        <end position="97"/>
    </location>
    <ligand>
        <name>substrate</name>
    </ligand>
</feature>
<feature type="binding site" evidence="10">
    <location>
        <position position="214"/>
    </location>
    <ligand>
        <name>Mn(2+)</name>
        <dbReference type="ChEBI" id="CHEBI:29035"/>
        <label>1</label>
    </ligand>
</feature>
<feature type="binding site" evidence="10">
    <location>
        <position position="59"/>
    </location>
    <ligand>
        <name>Mn(2+)</name>
        <dbReference type="ChEBI" id="CHEBI:29035"/>
        <label>2</label>
    </ligand>
</feature>
<comment type="function">
    <text evidence="10">Hydrolyzes the pyrophosphate bond of UDP-2,3-diacylglucosamine to yield 2,3-diacylglucosamine 1-phosphate (lipid X) and UMP by catalyzing the attack of water at the alpha-P atom. Involved in the biosynthesis of lipid A, a phosphorylated glycolipid that anchors the lipopolysaccharide to the outer membrane of the cell.</text>
</comment>
<feature type="binding site" evidence="10">
    <location>
        <position position="177"/>
    </location>
    <ligand>
        <name>substrate</name>
    </ligand>
</feature>
<evidence type="ECO:0000256" key="5">
    <source>
        <dbReference type="ARBA" id="ARBA00022723"/>
    </source>
</evidence>
<feature type="binding site" evidence="10">
    <location>
        <position position="212"/>
    </location>
    <ligand>
        <name>Mn(2+)</name>
        <dbReference type="ChEBI" id="CHEBI:29035"/>
        <label>2</label>
    </ligand>
</feature>
<feature type="binding site" evidence="10">
    <location>
        <position position="96"/>
    </location>
    <ligand>
        <name>Mn(2+)</name>
        <dbReference type="ChEBI" id="CHEBI:29035"/>
        <label>2</label>
    </ligand>
</feature>
<feature type="binding site" evidence="10">
    <location>
        <position position="28"/>
    </location>
    <ligand>
        <name>Mn(2+)</name>
        <dbReference type="ChEBI" id="CHEBI:29035"/>
        <label>1</label>
    </ligand>
</feature>
<evidence type="ECO:0000313" key="13">
    <source>
        <dbReference type="Proteomes" id="UP000271003"/>
    </source>
</evidence>
<evidence type="ECO:0000256" key="7">
    <source>
        <dbReference type="ARBA" id="ARBA00023098"/>
    </source>
</evidence>
<dbReference type="GO" id="GO:0008758">
    <property type="term" value="F:UDP-2,3-diacylglucosamine hydrolase activity"/>
    <property type="evidence" value="ECO:0007669"/>
    <property type="project" value="UniProtKB-UniRule"/>
</dbReference>
<evidence type="ECO:0000256" key="6">
    <source>
        <dbReference type="ARBA" id="ARBA00022801"/>
    </source>
</evidence>
<evidence type="ECO:0000256" key="3">
    <source>
        <dbReference type="ARBA" id="ARBA00022519"/>
    </source>
</evidence>
<keyword evidence="9 10" id="KW-0464">Manganese</keyword>
<dbReference type="GO" id="GO:0030145">
    <property type="term" value="F:manganese ion binding"/>
    <property type="evidence" value="ECO:0007669"/>
    <property type="project" value="UniProtKB-UniRule"/>
</dbReference>
<dbReference type="GO" id="GO:0009245">
    <property type="term" value="P:lipid A biosynthetic process"/>
    <property type="evidence" value="ECO:0007669"/>
    <property type="project" value="UniProtKB-UniRule"/>
</dbReference>
<accession>A0A2Z6IC18</accession>
<dbReference type="Proteomes" id="UP000271003">
    <property type="component" value="Chromosome"/>
</dbReference>
<feature type="binding site" evidence="10">
    <location>
        <position position="26"/>
    </location>
    <ligand>
        <name>Mn(2+)</name>
        <dbReference type="ChEBI" id="CHEBI:29035"/>
        <label>1</label>
    </ligand>
</feature>
<proteinExistence type="inferred from homology"/>
<keyword evidence="6 10" id="KW-0378">Hydrolase</keyword>
<keyword evidence="13" id="KW-1185">Reference proteome</keyword>
<gene>
    <name evidence="10 12" type="primary">lpxH</name>
    <name evidence="12" type="ORF">SUTMEG_10880</name>
</gene>
<keyword evidence="3 10" id="KW-0997">Cell inner membrane</keyword>
<comment type="pathway">
    <text evidence="10">Glycolipid biosynthesis; lipid IV(A) biosynthesis; lipid IV(A) from (3R)-3-hydroxytetradecanoyl-[acyl-carrier-protein] and UDP-N-acetyl-alpha-D-glucosamine: step 4/6.</text>
</comment>
<evidence type="ECO:0000313" key="12">
    <source>
        <dbReference type="EMBL" id="BBF23197.1"/>
    </source>
</evidence>
<sequence>MESMQVPALAGLASVAPLSNPVIISDLHLTPTKPKTIMGFLRFMKEVAPRYAELVILGDLFDFWIGDDAMGDAEAIVATLKLYTASGRRLLIMQGNRDVMLGEGFAAACGAELIADPIVVEIRGRKILLSHGDAWCLRDETYQAFRKMVRNPQWQAAVLSKPVPERIAMAQEARMKSEGDKSMKTDAEMDVVESAVAEAARTAGVDLVIHGHTHKPAAHVGAKIERWVLPDWELDNTNCAGRSGCITFLEDGRPQIQML</sequence>
<keyword evidence="5 10" id="KW-0479">Metal-binding</keyword>
<dbReference type="InterPro" id="IPR010138">
    <property type="entry name" value="UDP-diacylglucosamine_Hdrlase"/>
</dbReference>
<keyword evidence="1 10" id="KW-1003">Cell membrane</keyword>
<evidence type="ECO:0000256" key="9">
    <source>
        <dbReference type="ARBA" id="ARBA00023211"/>
    </source>
</evidence>
<evidence type="ECO:0000256" key="10">
    <source>
        <dbReference type="HAMAP-Rule" id="MF_00575"/>
    </source>
</evidence>
<dbReference type="OrthoDB" id="9783283at2"/>
<evidence type="ECO:0000256" key="4">
    <source>
        <dbReference type="ARBA" id="ARBA00022556"/>
    </source>
</evidence>
<keyword evidence="7 10" id="KW-0443">Lipid metabolism</keyword>
<dbReference type="Gene3D" id="3.60.21.10">
    <property type="match status" value="1"/>
</dbReference>
<comment type="catalytic activity">
    <reaction evidence="10">
        <text>UDP-2-N,3-O-bis[(3R)-3-hydroxytetradecanoyl]-alpha-D-glucosamine + H2O = 2-N,3-O-bis[(3R)-3-hydroxytetradecanoyl]-alpha-D-glucosaminyl 1-phosphate + UMP + 2 H(+)</text>
        <dbReference type="Rhea" id="RHEA:25213"/>
        <dbReference type="ChEBI" id="CHEBI:15377"/>
        <dbReference type="ChEBI" id="CHEBI:15378"/>
        <dbReference type="ChEBI" id="CHEBI:57865"/>
        <dbReference type="ChEBI" id="CHEBI:57957"/>
        <dbReference type="ChEBI" id="CHEBI:78847"/>
        <dbReference type="EC" id="3.6.1.54"/>
    </reaction>
</comment>
<comment type="cofactor">
    <cofactor evidence="10">
        <name>Mn(2+)</name>
        <dbReference type="ChEBI" id="CHEBI:29035"/>
    </cofactor>
    <text evidence="10">Binds 2 Mn(2+) ions per subunit in a binuclear metal center.</text>
</comment>
<evidence type="ECO:0000256" key="1">
    <source>
        <dbReference type="ARBA" id="ARBA00022475"/>
    </source>
</evidence>
<feature type="binding site" evidence="10">
    <location>
        <position position="181"/>
    </location>
    <ligand>
        <name>substrate</name>
    </ligand>
</feature>
<dbReference type="InterPro" id="IPR029052">
    <property type="entry name" value="Metallo-depent_PP-like"/>
</dbReference>
<dbReference type="GO" id="GO:0005737">
    <property type="term" value="C:cytoplasm"/>
    <property type="evidence" value="ECO:0007669"/>
    <property type="project" value="InterPro"/>
</dbReference>
<dbReference type="Pfam" id="PF00149">
    <property type="entry name" value="Metallophos"/>
    <property type="match status" value="1"/>
</dbReference>
<feature type="binding site" evidence="10">
    <location>
        <position position="212"/>
    </location>
    <ligand>
        <name>substrate</name>
    </ligand>
</feature>
<dbReference type="NCBIfam" id="TIGR01854">
    <property type="entry name" value="lipid_A_lpxH"/>
    <property type="match status" value="1"/>
</dbReference>
<dbReference type="EMBL" id="AP018786">
    <property type="protein sequence ID" value="BBF23197.1"/>
    <property type="molecule type" value="Genomic_DNA"/>
</dbReference>
<keyword evidence="4 10" id="KW-0441">Lipid A biosynthesis</keyword>
<protein>
    <recommendedName>
        <fullName evidence="10">UDP-2,3-diacylglucosamine hydrolase</fullName>
        <ecNumber evidence="10">3.6.1.54</ecNumber>
    </recommendedName>
    <alternativeName>
        <fullName evidence="10">UDP-2,3-diacylglucosamine diphosphatase</fullName>
    </alternativeName>
</protein>
<dbReference type="UniPathway" id="UPA00359">
    <property type="reaction ID" value="UER00480"/>
</dbReference>
<feature type="binding site" evidence="10">
    <location>
        <position position="59"/>
    </location>
    <ligand>
        <name>Mn(2+)</name>
        <dbReference type="ChEBI" id="CHEBI:29035"/>
        <label>1</label>
    </ligand>
</feature>
<dbReference type="AlphaFoldDB" id="A0A2Z6IC18"/>
<dbReference type="PANTHER" id="PTHR34990:SF1">
    <property type="entry name" value="UDP-2,3-DIACYLGLUCOSAMINE HYDROLASE"/>
    <property type="match status" value="1"/>
</dbReference>
<feature type="binding site" evidence="10">
    <location>
        <position position="184"/>
    </location>
    <ligand>
        <name>substrate</name>
    </ligand>
</feature>
<name>A0A2Z6IC18_9BURK</name>
<dbReference type="InterPro" id="IPR004843">
    <property type="entry name" value="Calcineurin-like_PHP"/>
</dbReference>
<feature type="binding site" evidence="10">
    <location>
        <position position="131"/>
    </location>
    <ligand>
        <name>Mn(2+)</name>
        <dbReference type="ChEBI" id="CHEBI:29035"/>
        <label>2</label>
    </ligand>
</feature>
<evidence type="ECO:0000259" key="11">
    <source>
        <dbReference type="Pfam" id="PF00149"/>
    </source>
</evidence>
<evidence type="ECO:0000256" key="2">
    <source>
        <dbReference type="ARBA" id="ARBA00022516"/>
    </source>
</evidence>
<dbReference type="KEGG" id="sutt:SUTMEG_10880"/>
<keyword evidence="2 10" id="KW-0444">Lipid biosynthesis</keyword>
<feature type="binding site" evidence="10">
    <location>
        <position position="139"/>
    </location>
    <ligand>
        <name>substrate</name>
    </ligand>
</feature>
<keyword evidence="8 10" id="KW-0472">Membrane</keyword>
<feature type="domain" description="Calcineurin-like phosphoesterase" evidence="11">
    <location>
        <begin position="22"/>
        <end position="216"/>
    </location>
</feature>